<feature type="compositionally biased region" description="Basic and acidic residues" evidence="7">
    <location>
        <begin position="152"/>
        <end position="164"/>
    </location>
</feature>
<comment type="function">
    <text evidence="5">Involved in transvection phenomena (= synapsis-dependent gene expression), where the synaptic pairing of chromosomes carrying genes with which zeste interacts influences the expression of these genes. Zeste binds to DNA and stimulates transcription from a nearby promoter.</text>
</comment>
<evidence type="ECO:0000313" key="10">
    <source>
        <dbReference type="Proteomes" id="UP001154078"/>
    </source>
</evidence>
<keyword evidence="3" id="KW-0805">Transcription regulation</keyword>
<evidence type="ECO:0000313" key="9">
    <source>
        <dbReference type="EMBL" id="CAH0559258.1"/>
    </source>
</evidence>
<reference evidence="9" key="1">
    <citation type="submission" date="2021-12" db="EMBL/GenBank/DDBJ databases">
        <authorList>
            <person name="King R."/>
        </authorList>
    </citation>
    <scope>NUCLEOTIDE SEQUENCE</scope>
</reference>
<evidence type="ECO:0000256" key="7">
    <source>
        <dbReference type="SAM" id="MobiDB-lite"/>
    </source>
</evidence>
<dbReference type="EMBL" id="OV121137">
    <property type="protein sequence ID" value="CAH0559258.1"/>
    <property type="molecule type" value="Genomic_DNA"/>
</dbReference>
<evidence type="ECO:0000256" key="3">
    <source>
        <dbReference type="ARBA" id="ARBA00023015"/>
    </source>
</evidence>
<organism evidence="9 10">
    <name type="scientific">Brassicogethes aeneus</name>
    <name type="common">Rape pollen beetle</name>
    <name type="synonym">Meligethes aeneus</name>
    <dbReference type="NCBI Taxonomy" id="1431903"/>
    <lineage>
        <taxon>Eukaryota</taxon>
        <taxon>Metazoa</taxon>
        <taxon>Ecdysozoa</taxon>
        <taxon>Arthropoda</taxon>
        <taxon>Hexapoda</taxon>
        <taxon>Insecta</taxon>
        <taxon>Pterygota</taxon>
        <taxon>Neoptera</taxon>
        <taxon>Endopterygota</taxon>
        <taxon>Coleoptera</taxon>
        <taxon>Polyphaga</taxon>
        <taxon>Cucujiformia</taxon>
        <taxon>Nitidulidae</taxon>
        <taxon>Meligethinae</taxon>
        <taxon>Brassicogethes</taxon>
    </lineage>
</organism>
<feature type="compositionally biased region" description="Acidic residues" evidence="7">
    <location>
        <begin position="139"/>
        <end position="151"/>
    </location>
</feature>
<accession>A0A9P0B7E3</accession>
<dbReference type="OrthoDB" id="6134189at2759"/>
<feature type="region of interest" description="Disordered" evidence="7">
    <location>
        <begin position="121"/>
        <end position="172"/>
    </location>
</feature>
<dbReference type="Pfam" id="PF13873">
    <property type="entry name" value="Myb_DNA-bind_5"/>
    <property type="match status" value="1"/>
</dbReference>
<evidence type="ECO:0000256" key="6">
    <source>
        <dbReference type="SAM" id="Coils"/>
    </source>
</evidence>
<evidence type="ECO:0000256" key="1">
    <source>
        <dbReference type="ARBA" id="ARBA00011764"/>
    </source>
</evidence>
<proteinExistence type="predicted"/>
<gene>
    <name evidence="9" type="ORF">MELIAE_LOCUS9382</name>
</gene>
<name>A0A9P0B7E3_BRAAE</name>
<dbReference type="AlphaFoldDB" id="A0A9P0B7E3"/>
<feature type="coiled-coil region" evidence="6">
    <location>
        <begin position="245"/>
        <end position="272"/>
    </location>
</feature>
<evidence type="ECO:0000256" key="2">
    <source>
        <dbReference type="ARBA" id="ARBA00016807"/>
    </source>
</evidence>
<keyword evidence="4" id="KW-0804">Transcription</keyword>
<comment type="subunit">
    <text evidence="1">Self-associates forming complexes of several hundred monomers.</text>
</comment>
<sequence>MEDCYNNIEKRRRSSNFSRIELMLLLKLVKKFTPILNNRKTDAISNTAKAQCWLKIEQIFNSHSFETYRSWSHLKKKYENHKKVKKQQFIDNGKEQDPNQWIDTEISNIFQEIKDESCSSPPFDVPEVKMENTSSVEGDVVDMESRDDDEFALNKETQKNPGQKDDDEVASFNDPTIQLNLGTDYDTYEDCRLQFLKEEFQVKLRQMQKKHELELKLMKEAHLQKMDLQRAEHELELDIKKKTIEQKLSIERSEHEIKLKLLEVELRNKKRDIYVFKRTC</sequence>
<feature type="domain" description="Myb/SANT-like DNA-binding" evidence="8">
    <location>
        <begin position="13"/>
        <end position="88"/>
    </location>
</feature>
<dbReference type="Proteomes" id="UP001154078">
    <property type="component" value="Chromosome 6"/>
</dbReference>
<dbReference type="InterPro" id="IPR028002">
    <property type="entry name" value="Myb_DNA-bind_5"/>
</dbReference>
<keyword evidence="10" id="KW-1185">Reference proteome</keyword>
<keyword evidence="6" id="KW-0175">Coiled coil</keyword>
<protein>
    <recommendedName>
        <fullName evidence="2">Regulatory protein zeste</fullName>
    </recommendedName>
</protein>
<evidence type="ECO:0000259" key="8">
    <source>
        <dbReference type="Pfam" id="PF13873"/>
    </source>
</evidence>
<evidence type="ECO:0000256" key="4">
    <source>
        <dbReference type="ARBA" id="ARBA00023163"/>
    </source>
</evidence>
<evidence type="ECO:0000256" key="5">
    <source>
        <dbReference type="ARBA" id="ARBA00025466"/>
    </source>
</evidence>